<feature type="compositionally biased region" description="Low complexity" evidence="1">
    <location>
        <begin position="430"/>
        <end position="445"/>
    </location>
</feature>
<dbReference type="GeneID" id="63794030"/>
<dbReference type="EMBL" id="MIKG01000008">
    <property type="protein sequence ID" value="RAO68802.1"/>
    <property type="molecule type" value="Genomic_DNA"/>
</dbReference>
<dbReference type="STRING" id="1196081.A0A364KZ24"/>
<dbReference type="OrthoDB" id="30289at2759"/>
<dbReference type="PROSITE" id="PS50191">
    <property type="entry name" value="CRAL_TRIO"/>
    <property type="match status" value="1"/>
</dbReference>
<feature type="region of interest" description="Disordered" evidence="1">
    <location>
        <begin position="410"/>
        <end position="445"/>
    </location>
</feature>
<dbReference type="InterPro" id="IPR036865">
    <property type="entry name" value="CRAL-TRIO_dom_sf"/>
</dbReference>
<dbReference type="SUPFAM" id="SSF46938">
    <property type="entry name" value="CRAL/TRIO N-terminal domain"/>
    <property type="match status" value="1"/>
</dbReference>
<evidence type="ECO:0000313" key="3">
    <source>
        <dbReference type="EMBL" id="RAO68802.1"/>
    </source>
</evidence>
<protein>
    <recommendedName>
        <fullName evidence="2">CRAL-TRIO domain-containing protein</fullName>
    </recommendedName>
</protein>
<proteinExistence type="predicted"/>
<dbReference type="SMART" id="SM00516">
    <property type="entry name" value="SEC14"/>
    <property type="match status" value="1"/>
</dbReference>
<dbReference type="CDD" id="cd00170">
    <property type="entry name" value="SEC14"/>
    <property type="match status" value="1"/>
</dbReference>
<dbReference type="InterPro" id="IPR036273">
    <property type="entry name" value="CRAL/TRIO_N_dom_sf"/>
</dbReference>
<dbReference type="Gene3D" id="3.40.525.10">
    <property type="entry name" value="CRAL-TRIO lipid binding domain"/>
    <property type="match status" value="1"/>
</dbReference>
<dbReference type="SMART" id="SM01100">
    <property type="entry name" value="CRAL_TRIO_N"/>
    <property type="match status" value="1"/>
</dbReference>
<dbReference type="Pfam" id="PF00650">
    <property type="entry name" value="CRAL_TRIO"/>
    <property type="match status" value="1"/>
</dbReference>
<reference evidence="3 4" key="1">
    <citation type="journal article" date="2017" name="Biotechnol. Biofuels">
        <title>Differential beta-glucosidase expression as a function of carbon source availability in Talaromyces amestolkiae: a genomic and proteomic approach.</title>
        <authorList>
            <person name="de Eugenio L.I."/>
            <person name="Mendez-Liter J.A."/>
            <person name="Nieto-Dominguez M."/>
            <person name="Alonso L."/>
            <person name="Gil-Munoz J."/>
            <person name="Barriuso J."/>
            <person name="Prieto A."/>
            <person name="Martinez M.J."/>
        </authorList>
    </citation>
    <scope>NUCLEOTIDE SEQUENCE [LARGE SCALE GENOMIC DNA]</scope>
    <source>
        <strain evidence="3 4">CIB</strain>
    </source>
</reference>
<evidence type="ECO:0000313" key="4">
    <source>
        <dbReference type="Proteomes" id="UP000249363"/>
    </source>
</evidence>
<name>A0A364KZ24_TALAM</name>
<accession>A0A364KZ24</accession>
<dbReference type="Pfam" id="PF03765">
    <property type="entry name" value="CRAL_TRIO_N"/>
    <property type="match status" value="1"/>
</dbReference>
<dbReference type="Gene3D" id="1.10.8.20">
    <property type="entry name" value="N-terminal domain of phosphatidylinositol transfer protein sec14p"/>
    <property type="match status" value="1"/>
</dbReference>
<dbReference type="Proteomes" id="UP000249363">
    <property type="component" value="Unassembled WGS sequence"/>
</dbReference>
<dbReference type="PANTHER" id="PTHR45657:SF3">
    <property type="entry name" value="TRANSPORTER, PUTATIVE (AFU_ORTHOLOGUE AFUA_5G09260)-RELATED"/>
    <property type="match status" value="1"/>
</dbReference>
<dbReference type="SUPFAM" id="SSF52087">
    <property type="entry name" value="CRAL/TRIO domain"/>
    <property type="match status" value="1"/>
</dbReference>
<dbReference type="InterPro" id="IPR011074">
    <property type="entry name" value="CRAL/TRIO_N_dom"/>
</dbReference>
<dbReference type="InterPro" id="IPR001251">
    <property type="entry name" value="CRAL-TRIO_dom"/>
</dbReference>
<evidence type="ECO:0000259" key="2">
    <source>
        <dbReference type="PROSITE" id="PS50191"/>
    </source>
</evidence>
<dbReference type="PANTHER" id="PTHR45657">
    <property type="entry name" value="CRAL-TRIO DOMAIN-CONTAINING PROTEIN YKL091C-RELATED"/>
    <property type="match status" value="1"/>
</dbReference>
<dbReference type="AlphaFoldDB" id="A0A364KZ24"/>
<evidence type="ECO:0000256" key="1">
    <source>
        <dbReference type="SAM" id="MobiDB-lite"/>
    </source>
</evidence>
<feature type="domain" description="CRAL-TRIO" evidence="2">
    <location>
        <begin position="140"/>
        <end position="333"/>
    </location>
</feature>
<feature type="region of interest" description="Disordered" evidence="1">
    <location>
        <begin position="1"/>
        <end position="29"/>
    </location>
</feature>
<gene>
    <name evidence="3" type="ORF">BHQ10_004814</name>
</gene>
<dbReference type="RefSeq" id="XP_040733318.1">
    <property type="nucleotide sequence ID" value="XM_040877221.1"/>
</dbReference>
<keyword evidence="4" id="KW-1185">Reference proteome</keyword>
<comment type="caution">
    <text evidence="3">The sequence shown here is derived from an EMBL/GenBank/DDBJ whole genome shotgun (WGS) entry which is preliminary data.</text>
</comment>
<organism evidence="3 4">
    <name type="scientific">Talaromyces amestolkiae</name>
    <dbReference type="NCBI Taxonomy" id="1196081"/>
    <lineage>
        <taxon>Eukaryota</taxon>
        <taxon>Fungi</taxon>
        <taxon>Dikarya</taxon>
        <taxon>Ascomycota</taxon>
        <taxon>Pezizomycotina</taxon>
        <taxon>Eurotiomycetes</taxon>
        <taxon>Eurotiomycetidae</taxon>
        <taxon>Eurotiales</taxon>
        <taxon>Trichocomaceae</taxon>
        <taxon>Talaromyces</taxon>
        <taxon>Talaromyces sect. Talaromyces</taxon>
    </lineage>
</organism>
<sequence>MRFFSRKHQQAEAADNNDDQPPAEGTETKGDLNKIAAENDLAASANQAAGTAWLAGHLNHLTPEQEQKLVEFKALVEEKGYYKPKKEGTDVPSHSDATLLRFLRARKFDVQGAYKQFSETEDWRKENKIDDLYENIRLESYERTRQMYPQWTGRRDRRGIPVYLFEVKHLTNKNISQFSQEVSEQGASETHKDSAIPARLLCLFSLYENLLQFVHPLCSALARPNPETPIVSSNNIVDISGVSLMQFWNLRSHMQDASVLSTAHYPETLDRIFIIGAPSFFPTVWNWIKRWFDPVTVSKIFILSTAEVKSTLETFMEPSSIPSQYGGTLDFKWGDLPNMDDAARALAGGLESPPATEGGKPIFLKGPVRFFNDHMEVLGSDQGKPRRETIPVPPTAAVTTAVKLEEPAVVPAAETGATTAPIPDEKIEPVEPAAAAPVETTAPAA</sequence>
<dbReference type="InterPro" id="IPR051026">
    <property type="entry name" value="PI/PC_transfer"/>
</dbReference>